<dbReference type="InterPro" id="IPR050103">
    <property type="entry name" value="Class-III_PLP-dep_AT"/>
</dbReference>
<dbReference type="InterPro" id="IPR005814">
    <property type="entry name" value="Aminotrans_3"/>
</dbReference>
<dbReference type="PANTHER" id="PTHR11986">
    <property type="entry name" value="AMINOTRANSFERASE CLASS III"/>
    <property type="match status" value="1"/>
</dbReference>
<comment type="similarity">
    <text evidence="4 10">Belongs to the class-III pyridoxal-phosphate-dependent aminotransferase family.</text>
</comment>
<dbReference type="EMBL" id="CABFNS010000184">
    <property type="protein sequence ID" value="VUC20604.1"/>
    <property type="molecule type" value="Genomic_DNA"/>
</dbReference>
<dbReference type="InterPro" id="IPR049704">
    <property type="entry name" value="Aminotrans_3_PPA_site"/>
</dbReference>
<evidence type="ECO:0000256" key="4">
    <source>
        <dbReference type="ARBA" id="ARBA00008954"/>
    </source>
</evidence>
<evidence type="ECO:0000313" key="12">
    <source>
        <dbReference type="Proteomes" id="UP000766486"/>
    </source>
</evidence>
<dbReference type="PROSITE" id="PS00600">
    <property type="entry name" value="AA_TRANSFER_CLASS_3"/>
    <property type="match status" value="1"/>
</dbReference>
<evidence type="ECO:0000256" key="3">
    <source>
        <dbReference type="ARBA" id="ARBA00005024"/>
    </source>
</evidence>
<dbReference type="SUPFAM" id="SSF53383">
    <property type="entry name" value="PLP-dependent transferases"/>
    <property type="match status" value="1"/>
</dbReference>
<evidence type="ECO:0000256" key="5">
    <source>
        <dbReference type="ARBA" id="ARBA00012919"/>
    </source>
</evidence>
<organism evidence="11 12">
    <name type="scientific">Bionectria ochroleuca</name>
    <name type="common">Gliocladium roseum</name>
    <dbReference type="NCBI Taxonomy" id="29856"/>
    <lineage>
        <taxon>Eukaryota</taxon>
        <taxon>Fungi</taxon>
        <taxon>Dikarya</taxon>
        <taxon>Ascomycota</taxon>
        <taxon>Pezizomycotina</taxon>
        <taxon>Sordariomycetes</taxon>
        <taxon>Hypocreomycetidae</taxon>
        <taxon>Hypocreales</taxon>
        <taxon>Bionectriaceae</taxon>
        <taxon>Clonostachys</taxon>
    </lineage>
</organism>
<dbReference type="HAMAP" id="MF_01107">
    <property type="entry name" value="ArgD_aminotrans_3"/>
    <property type="match status" value="1"/>
</dbReference>
<name>A0ABY6TRM3_BIOOC</name>
<dbReference type="Pfam" id="PF00202">
    <property type="entry name" value="Aminotran_3"/>
    <property type="match status" value="1"/>
</dbReference>
<evidence type="ECO:0000256" key="1">
    <source>
        <dbReference type="ARBA" id="ARBA00001933"/>
    </source>
</evidence>
<comment type="caution">
    <text evidence="11">The sequence shown here is derived from an EMBL/GenBank/DDBJ whole genome shotgun (WGS) entry which is preliminary data.</text>
</comment>
<dbReference type="NCBIfam" id="TIGR00707">
    <property type="entry name" value="argD"/>
    <property type="match status" value="1"/>
</dbReference>
<evidence type="ECO:0000256" key="8">
    <source>
        <dbReference type="ARBA" id="ARBA00022679"/>
    </source>
</evidence>
<dbReference type="InterPro" id="IPR015424">
    <property type="entry name" value="PyrdxlP-dep_Trfase"/>
</dbReference>
<comment type="cofactor">
    <cofactor evidence="1">
        <name>pyridoxal 5'-phosphate</name>
        <dbReference type="ChEBI" id="CHEBI:597326"/>
    </cofactor>
</comment>
<protein>
    <recommendedName>
        <fullName evidence="5">acetylornithine transaminase</fullName>
        <ecNumber evidence="5">2.6.1.11</ecNumber>
    </recommendedName>
</protein>
<keyword evidence="12" id="KW-1185">Reference proteome</keyword>
<keyword evidence="8" id="KW-0808">Transferase</keyword>
<dbReference type="InterPro" id="IPR015421">
    <property type="entry name" value="PyrdxlP-dep_Trfase_major"/>
</dbReference>
<keyword evidence="7" id="KW-0028">Amino-acid biosynthesis</keyword>
<evidence type="ECO:0000256" key="6">
    <source>
        <dbReference type="ARBA" id="ARBA00022576"/>
    </source>
</evidence>
<gene>
    <name evidence="11" type="ORF">CLO192961_LOCUS26853</name>
</gene>
<dbReference type="PANTHER" id="PTHR11986:SF79">
    <property type="entry name" value="ACETYLORNITHINE AMINOTRANSFERASE, MITOCHONDRIAL"/>
    <property type="match status" value="1"/>
</dbReference>
<keyword evidence="6" id="KW-0032">Aminotransferase</keyword>
<sequence>MALRHSVHRQLASALSNSRAVSASRLSHRVFSSSAVRPKIDHNLDKLLTTVPLQNEATLPTNPDPAEGSPSAALVAEHAPYMVATYARPPPVFTKAEGSYIWDIEDRKYLDFTAGIAVNALGHCEPEVARIVAEQAKTLVHASNLYYNPWTGALSKLLVEKTIKSGGMHNASSVFVCNSGSEANEAAIKFSRKVGKTIDPSGAKHEFVSFNGAFHGRTMGALSATPNPKYQEPFSPMVPGFRVGDYNDIAAIPELVTEKTCGVIVEPIQGEGGVRAASEEFLVALAKRCREVGAVLIYDEIQCGMGRTGTFWAHAVLPKEAHPDIITSAKALGNGFPIGAVIVNQSVSDKIKVGDHGTTFGGNPLASRVAHYMVSRLSDPQLQKEVLAKSDVFRARFEELRKQYPDLITEVRGKGLILGLQLSEDPTPILKAARERGLLIITAGTNTVRFVPSLNVTEREIQSGLDILAEAIAVTRA</sequence>
<comment type="pathway">
    <text evidence="3">Amino-acid biosynthesis; L-arginine biosynthesis; N(2)-acetyl-L-ornithine from L-glutamate: step 4/4.</text>
</comment>
<evidence type="ECO:0000256" key="7">
    <source>
        <dbReference type="ARBA" id="ARBA00022605"/>
    </source>
</evidence>
<evidence type="ECO:0000256" key="9">
    <source>
        <dbReference type="ARBA" id="ARBA00022898"/>
    </source>
</evidence>
<dbReference type="EC" id="2.6.1.11" evidence="5"/>
<dbReference type="Gene3D" id="3.40.640.10">
    <property type="entry name" value="Type I PLP-dependent aspartate aminotransferase-like (Major domain)"/>
    <property type="match status" value="1"/>
</dbReference>
<comment type="subcellular location">
    <subcellularLocation>
        <location evidence="2">Mitochondrion</location>
    </subcellularLocation>
</comment>
<dbReference type="InterPro" id="IPR004636">
    <property type="entry name" value="AcOrn/SuccOrn_fam"/>
</dbReference>
<evidence type="ECO:0000256" key="2">
    <source>
        <dbReference type="ARBA" id="ARBA00004173"/>
    </source>
</evidence>
<evidence type="ECO:0000313" key="11">
    <source>
        <dbReference type="EMBL" id="VUC20604.1"/>
    </source>
</evidence>
<proteinExistence type="inferred from homology"/>
<evidence type="ECO:0000256" key="10">
    <source>
        <dbReference type="RuleBase" id="RU003560"/>
    </source>
</evidence>
<accession>A0ABY6TRM3</accession>
<reference evidence="11 12" key="1">
    <citation type="submission" date="2019-06" db="EMBL/GenBank/DDBJ databases">
        <authorList>
            <person name="Broberg M."/>
        </authorList>
    </citation>
    <scope>NUCLEOTIDE SEQUENCE [LARGE SCALE GENOMIC DNA]</scope>
</reference>
<dbReference type="Gene3D" id="3.90.1150.10">
    <property type="entry name" value="Aspartate Aminotransferase, domain 1"/>
    <property type="match status" value="1"/>
</dbReference>
<dbReference type="CDD" id="cd00610">
    <property type="entry name" value="OAT_like"/>
    <property type="match status" value="1"/>
</dbReference>
<dbReference type="InterPro" id="IPR015422">
    <property type="entry name" value="PyrdxlP-dep_Trfase_small"/>
</dbReference>
<dbReference type="Proteomes" id="UP000766486">
    <property type="component" value="Unassembled WGS sequence"/>
</dbReference>
<keyword evidence="9 10" id="KW-0663">Pyridoxal phosphate</keyword>
<dbReference type="NCBIfam" id="NF002325">
    <property type="entry name" value="PRK01278.1"/>
    <property type="match status" value="1"/>
</dbReference>